<dbReference type="Proteomes" id="UP000011910">
    <property type="component" value="Unassembled WGS sequence"/>
</dbReference>
<evidence type="ECO:0000313" key="5">
    <source>
        <dbReference type="Proteomes" id="UP000011910"/>
    </source>
</evidence>
<accession>M7N0Z8</accession>
<feature type="domain" description="Superoxide dismutase copper/zinc binding" evidence="3">
    <location>
        <begin position="49"/>
        <end position="183"/>
    </location>
</feature>
<sequence>MIRSLLPLLLLLLLLAAACTEKETPGPTPAGAFASLYTLSSSGTPRQIGDARFEREGNLVRLTIELYTLTPGSRHALHLHEGSCEDPGMHWNGGSSEKYCTIPSMGTPWGRPYLGDIGNIEIGSDGKGSLSLQTDLWALGDGSALDVMGKVLMVHAEPEDFALECDPNHTNHPHTNPKIACGQVFKRVRMP</sequence>
<feature type="signal peptide" evidence="2">
    <location>
        <begin position="1"/>
        <end position="18"/>
    </location>
</feature>
<dbReference type="SUPFAM" id="SSF49329">
    <property type="entry name" value="Cu,Zn superoxide dismutase-like"/>
    <property type="match status" value="1"/>
</dbReference>
<dbReference type="eggNOG" id="COG2032">
    <property type="taxonomic scope" value="Bacteria"/>
</dbReference>
<gene>
    <name evidence="4" type="primary">yojM</name>
    <name evidence="4" type="ORF">ADICEAN_03895</name>
</gene>
<dbReference type="Gene3D" id="2.60.40.200">
    <property type="entry name" value="Superoxide dismutase, copper/zinc binding domain"/>
    <property type="match status" value="1"/>
</dbReference>
<dbReference type="OrthoDB" id="9792957at2"/>
<dbReference type="EMBL" id="AODQ01000159">
    <property type="protein sequence ID" value="EMR00982.1"/>
    <property type="molecule type" value="Genomic_DNA"/>
</dbReference>
<dbReference type="InterPro" id="IPR001424">
    <property type="entry name" value="SOD_Cu_Zn_dom"/>
</dbReference>
<dbReference type="RefSeq" id="WP_009197272.1">
    <property type="nucleotide sequence ID" value="NZ_AODQ01000159.1"/>
</dbReference>
<dbReference type="GO" id="GO:0006801">
    <property type="term" value="P:superoxide metabolic process"/>
    <property type="evidence" value="ECO:0007669"/>
    <property type="project" value="InterPro"/>
</dbReference>
<keyword evidence="2" id="KW-0732">Signal</keyword>
<dbReference type="InterPro" id="IPR036423">
    <property type="entry name" value="SOD-like_Cu/Zn_dom_sf"/>
</dbReference>
<dbReference type="Pfam" id="PF00080">
    <property type="entry name" value="Sod_Cu"/>
    <property type="match status" value="1"/>
</dbReference>
<name>M7N0Z8_9BACT</name>
<evidence type="ECO:0000256" key="2">
    <source>
        <dbReference type="SAM" id="SignalP"/>
    </source>
</evidence>
<evidence type="ECO:0000256" key="1">
    <source>
        <dbReference type="ARBA" id="ARBA00010457"/>
    </source>
</evidence>
<organism evidence="4 5">
    <name type="scientific">Cesiribacter andamanensis AMV16</name>
    <dbReference type="NCBI Taxonomy" id="1279009"/>
    <lineage>
        <taxon>Bacteria</taxon>
        <taxon>Pseudomonadati</taxon>
        <taxon>Bacteroidota</taxon>
        <taxon>Cytophagia</taxon>
        <taxon>Cytophagales</taxon>
        <taxon>Cesiribacteraceae</taxon>
        <taxon>Cesiribacter</taxon>
    </lineage>
</organism>
<comment type="caution">
    <text evidence="4">The sequence shown here is derived from an EMBL/GenBank/DDBJ whole genome shotgun (WGS) entry which is preliminary data.</text>
</comment>
<evidence type="ECO:0000313" key="4">
    <source>
        <dbReference type="EMBL" id="EMR00982.1"/>
    </source>
</evidence>
<keyword evidence="5" id="KW-1185">Reference proteome</keyword>
<dbReference type="GO" id="GO:0046872">
    <property type="term" value="F:metal ion binding"/>
    <property type="evidence" value="ECO:0007669"/>
    <property type="project" value="InterPro"/>
</dbReference>
<dbReference type="STRING" id="1279009.ADICEAN_03895"/>
<protein>
    <submittedName>
        <fullName evidence="4">Superoxide dismutase-like protein yojM</fullName>
    </submittedName>
</protein>
<dbReference type="AlphaFoldDB" id="M7N0Z8"/>
<reference evidence="4 5" key="1">
    <citation type="journal article" date="2013" name="Genome Announc.">
        <title>Draft Genome Sequence of Cesiribacter andamanensis Strain AMV16T, Isolated from a Soil Sample from a Mud Volcano in the Andaman Islands, India.</title>
        <authorList>
            <person name="Shivaji S."/>
            <person name="Ara S."/>
            <person name="Begum Z."/>
            <person name="Srinivas T.N."/>
            <person name="Singh A."/>
            <person name="Kumar Pinnaka A."/>
        </authorList>
    </citation>
    <scope>NUCLEOTIDE SEQUENCE [LARGE SCALE GENOMIC DNA]</scope>
    <source>
        <strain evidence="4 5">AMV16</strain>
    </source>
</reference>
<feature type="chain" id="PRO_5004081957" evidence="2">
    <location>
        <begin position="19"/>
        <end position="191"/>
    </location>
</feature>
<proteinExistence type="inferred from homology"/>
<evidence type="ECO:0000259" key="3">
    <source>
        <dbReference type="Pfam" id="PF00080"/>
    </source>
</evidence>
<comment type="similarity">
    <text evidence="1">Belongs to the Cu-Zn superoxide dismutase family.</text>
</comment>
<dbReference type="PROSITE" id="PS51257">
    <property type="entry name" value="PROKAR_LIPOPROTEIN"/>
    <property type="match status" value="1"/>
</dbReference>